<protein>
    <submittedName>
        <fullName evidence="2">Uncharacterized protein</fullName>
    </submittedName>
</protein>
<comment type="caution">
    <text evidence="2">The sequence shown here is derived from an EMBL/GenBank/DDBJ whole genome shotgun (WGS) entry which is preliminary data.</text>
</comment>
<proteinExistence type="predicted"/>
<feature type="transmembrane region" description="Helical" evidence="1">
    <location>
        <begin position="37"/>
        <end position="55"/>
    </location>
</feature>
<keyword evidence="1" id="KW-1133">Transmembrane helix</keyword>
<keyword evidence="3" id="KW-1185">Reference proteome</keyword>
<evidence type="ECO:0000256" key="1">
    <source>
        <dbReference type="SAM" id="Phobius"/>
    </source>
</evidence>
<dbReference type="RefSeq" id="WP_186996251.1">
    <property type="nucleotide sequence ID" value="NZ_JACOQK010000001.1"/>
</dbReference>
<dbReference type="EMBL" id="JACOQK010000001">
    <property type="protein sequence ID" value="MBC5787197.1"/>
    <property type="molecule type" value="Genomic_DNA"/>
</dbReference>
<reference evidence="2 3" key="1">
    <citation type="submission" date="2020-08" db="EMBL/GenBank/DDBJ databases">
        <title>Genome public.</title>
        <authorList>
            <person name="Liu C."/>
            <person name="Sun Q."/>
        </authorList>
    </citation>
    <scope>NUCLEOTIDE SEQUENCE [LARGE SCALE GENOMIC DNA]</scope>
    <source>
        <strain evidence="2 3">NSJ-27</strain>
    </source>
</reference>
<evidence type="ECO:0000313" key="3">
    <source>
        <dbReference type="Proteomes" id="UP000649151"/>
    </source>
</evidence>
<keyword evidence="1" id="KW-0812">Transmembrane</keyword>
<name>A0ABR7IQW0_9CLOT</name>
<gene>
    <name evidence="2" type="ORF">H8Z77_04045</name>
</gene>
<organism evidence="2 3">
    <name type="scientific">Clostridium facile</name>
    <dbReference type="NCBI Taxonomy" id="2763035"/>
    <lineage>
        <taxon>Bacteria</taxon>
        <taxon>Bacillati</taxon>
        <taxon>Bacillota</taxon>
        <taxon>Clostridia</taxon>
        <taxon>Eubacteriales</taxon>
        <taxon>Clostridiaceae</taxon>
        <taxon>Clostridium</taxon>
    </lineage>
</organism>
<accession>A0ABR7IQW0</accession>
<evidence type="ECO:0000313" key="2">
    <source>
        <dbReference type="EMBL" id="MBC5787197.1"/>
    </source>
</evidence>
<sequence length="84" mass="9507">MKRFMYLVSFLGVLVVLGALGSFDTEKISITVFFGKSLVGIMLIISGVIASSFCVKAREKKRHPYFIRFLSNKHMKKHFNHPAA</sequence>
<dbReference type="Proteomes" id="UP000649151">
    <property type="component" value="Unassembled WGS sequence"/>
</dbReference>
<keyword evidence="1" id="KW-0472">Membrane</keyword>